<dbReference type="InterPro" id="IPR036388">
    <property type="entry name" value="WH-like_DNA-bd_sf"/>
</dbReference>
<dbReference type="OrthoDB" id="1524077at2"/>
<dbReference type="InterPro" id="IPR014327">
    <property type="entry name" value="RNA_pol_sigma70_bacteroid"/>
</dbReference>
<dbReference type="GO" id="GO:0016987">
    <property type="term" value="F:sigma factor activity"/>
    <property type="evidence" value="ECO:0007669"/>
    <property type="project" value="UniProtKB-KW"/>
</dbReference>
<keyword evidence="4" id="KW-0804">Transcription</keyword>
<sequence>MLAKNIFFSPQNSWLNLPCGNVYLAAASCRRCKVGAKWSLIVVAASCTSWSTLRRFEENTDLIYIYLSTRYKLSPTYCHPLRVVHDFSDRVCLERLRKDDVQAFDVLFEQYAPALCRFAHGYLKSHADAEEVAQDCFLKLWERRHEFDDNIIFKAYLYKSAYHGILKQLRRQQYWVFEECDEEVLVEETCPSQLLEYQELEQLYQIAVAQLPSRRRQIFTLSRQQGLSYASIAKEMNVSVKCVENQMTHALRFMKLYFQAHGMSLALVLILLSAT</sequence>
<keyword evidence="5" id="KW-0812">Transmembrane</keyword>
<dbReference type="Pfam" id="PF08281">
    <property type="entry name" value="Sigma70_r4_2"/>
    <property type="match status" value="1"/>
</dbReference>
<organism evidence="8 9">
    <name type="scientific">Hymenobacter jejuensis</name>
    <dbReference type="NCBI Taxonomy" id="2502781"/>
    <lineage>
        <taxon>Bacteria</taxon>
        <taxon>Pseudomonadati</taxon>
        <taxon>Bacteroidota</taxon>
        <taxon>Cytophagia</taxon>
        <taxon>Cytophagales</taxon>
        <taxon>Hymenobacteraceae</taxon>
        <taxon>Hymenobacter</taxon>
    </lineage>
</organism>
<dbReference type="PANTHER" id="PTHR43133:SF46">
    <property type="entry name" value="RNA POLYMERASE SIGMA-70 FACTOR ECF SUBFAMILY"/>
    <property type="match status" value="1"/>
</dbReference>
<dbReference type="GO" id="GO:0006352">
    <property type="term" value="P:DNA-templated transcription initiation"/>
    <property type="evidence" value="ECO:0007669"/>
    <property type="project" value="InterPro"/>
</dbReference>
<dbReference type="AlphaFoldDB" id="A0A5B8A389"/>
<evidence type="ECO:0000256" key="5">
    <source>
        <dbReference type="SAM" id="Phobius"/>
    </source>
</evidence>
<evidence type="ECO:0000259" key="7">
    <source>
        <dbReference type="Pfam" id="PF08281"/>
    </source>
</evidence>
<dbReference type="Gene3D" id="1.10.1740.10">
    <property type="match status" value="1"/>
</dbReference>
<dbReference type="InterPro" id="IPR039425">
    <property type="entry name" value="RNA_pol_sigma-70-like"/>
</dbReference>
<keyword evidence="5" id="KW-0472">Membrane</keyword>
<comment type="similarity">
    <text evidence="1">Belongs to the sigma-70 factor family. ECF subfamily.</text>
</comment>
<proteinExistence type="inferred from homology"/>
<dbReference type="Pfam" id="PF04542">
    <property type="entry name" value="Sigma70_r2"/>
    <property type="match status" value="1"/>
</dbReference>
<dbReference type="InterPro" id="IPR014284">
    <property type="entry name" value="RNA_pol_sigma-70_dom"/>
</dbReference>
<gene>
    <name evidence="8" type="ORF">FHG12_16710</name>
</gene>
<evidence type="ECO:0000259" key="6">
    <source>
        <dbReference type="Pfam" id="PF04542"/>
    </source>
</evidence>
<dbReference type="SUPFAM" id="SSF88946">
    <property type="entry name" value="Sigma2 domain of RNA polymerase sigma factors"/>
    <property type="match status" value="1"/>
</dbReference>
<dbReference type="InterPro" id="IPR007627">
    <property type="entry name" value="RNA_pol_sigma70_r2"/>
</dbReference>
<reference evidence="8 9" key="1">
    <citation type="submission" date="2019-06" db="EMBL/GenBank/DDBJ databases">
        <authorList>
            <person name="Srinivasan S."/>
        </authorList>
    </citation>
    <scope>NUCLEOTIDE SEQUENCE [LARGE SCALE GENOMIC DNA]</scope>
    <source>
        <strain evidence="8 9">17J68-5</strain>
    </source>
</reference>
<keyword evidence="3" id="KW-0731">Sigma factor</keyword>
<name>A0A5B8A389_9BACT</name>
<dbReference type="SUPFAM" id="SSF88659">
    <property type="entry name" value="Sigma3 and sigma4 domains of RNA polymerase sigma factors"/>
    <property type="match status" value="1"/>
</dbReference>
<dbReference type="InterPro" id="IPR013249">
    <property type="entry name" value="RNA_pol_sigma70_r4_t2"/>
</dbReference>
<dbReference type="GO" id="GO:0003677">
    <property type="term" value="F:DNA binding"/>
    <property type="evidence" value="ECO:0007669"/>
    <property type="project" value="InterPro"/>
</dbReference>
<dbReference type="NCBIfam" id="TIGR02985">
    <property type="entry name" value="Sig70_bacteroi1"/>
    <property type="match status" value="1"/>
</dbReference>
<dbReference type="InterPro" id="IPR013325">
    <property type="entry name" value="RNA_pol_sigma_r2"/>
</dbReference>
<evidence type="ECO:0000256" key="2">
    <source>
        <dbReference type="ARBA" id="ARBA00023015"/>
    </source>
</evidence>
<protein>
    <submittedName>
        <fullName evidence="8">RNA polymerase sigma-70 factor</fullName>
    </submittedName>
</protein>
<dbReference type="Gene3D" id="1.10.10.10">
    <property type="entry name" value="Winged helix-like DNA-binding domain superfamily/Winged helix DNA-binding domain"/>
    <property type="match status" value="1"/>
</dbReference>
<dbReference type="Proteomes" id="UP000305398">
    <property type="component" value="Chromosome"/>
</dbReference>
<keyword evidence="9" id="KW-1185">Reference proteome</keyword>
<dbReference type="KEGG" id="hyj:FHG12_16710"/>
<dbReference type="NCBIfam" id="TIGR02937">
    <property type="entry name" value="sigma70-ECF"/>
    <property type="match status" value="1"/>
</dbReference>
<feature type="domain" description="RNA polymerase sigma factor 70 region 4 type 2" evidence="7">
    <location>
        <begin position="207"/>
        <end position="254"/>
    </location>
</feature>
<feature type="transmembrane region" description="Helical" evidence="5">
    <location>
        <begin position="256"/>
        <end position="274"/>
    </location>
</feature>
<dbReference type="InterPro" id="IPR013324">
    <property type="entry name" value="RNA_pol_sigma_r3/r4-like"/>
</dbReference>
<dbReference type="EMBL" id="CP040896">
    <property type="protein sequence ID" value="QDA61637.1"/>
    <property type="molecule type" value="Genomic_DNA"/>
</dbReference>
<accession>A0A5B8A389</accession>
<feature type="domain" description="RNA polymerase sigma-70 region 2" evidence="6">
    <location>
        <begin position="107"/>
        <end position="173"/>
    </location>
</feature>
<evidence type="ECO:0000256" key="4">
    <source>
        <dbReference type="ARBA" id="ARBA00023163"/>
    </source>
</evidence>
<keyword evidence="5" id="KW-1133">Transmembrane helix</keyword>
<evidence type="ECO:0000313" key="9">
    <source>
        <dbReference type="Proteomes" id="UP000305398"/>
    </source>
</evidence>
<evidence type="ECO:0000256" key="3">
    <source>
        <dbReference type="ARBA" id="ARBA00023082"/>
    </source>
</evidence>
<evidence type="ECO:0000313" key="8">
    <source>
        <dbReference type="EMBL" id="QDA61637.1"/>
    </source>
</evidence>
<dbReference type="PANTHER" id="PTHR43133">
    <property type="entry name" value="RNA POLYMERASE ECF-TYPE SIGMA FACTO"/>
    <property type="match status" value="1"/>
</dbReference>
<dbReference type="PROSITE" id="PS51257">
    <property type="entry name" value="PROKAR_LIPOPROTEIN"/>
    <property type="match status" value="1"/>
</dbReference>
<keyword evidence="2" id="KW-0805">Transcription regulation</keyword>
<evidence type="ECO:0000256" key="1">
    <source>
        <dbReference type="ARBA" id="ARBA00010641"/>
    </source>
</evidence>